<dbReference type="PANTHER" id="PTHR31182">
    <property type="entry name" value="C2 NT-TYPE DOMAIN-CONTAINING PROTEIN"/>
    <property type="match status" value="1"/>
</dbReference>
<accession>A0AAU9SWQ2</accession>
<dbReference type="InterPro" id="IPR019448">
    <property type="entry name" value="NT-C2"/>
</dbReference>
<name>A0AAU9SWQ2_THLAR</name>
<evidence type="ECO:0000313" key="3">
    <source>
        <dbReference type="EMBL" id="CAH2074109.1"/>
    </source>
</evidence>
<feature type="compositionally biased region" description="Low complexity" evidence="1">
    <location>
        <begin position="232"/>
        <end position="254"/>
    </location>
</feature>
<sequence>MVVKMKQIMRWPPWPPLFAVKFDVVVVVHKIEGLNYDTDGDNITVGDQSHRGTTRKRPVVEIKWKGPKTVTLKRSVARNFTEEGGFRGDGVVEWNEEFKRVCEFSVYKEGEFLPWLVSFTVFNGLTQGSKEKVRSFGNASLNIAEFFSLMKEDDVQVKVPLKICGSSSSSSSSTRSPCLHISLQFSPKESLPERQRSALPVLWSPLSAEAEKAESVVKVGLRKMKTFNHCMSSPQASESESSKNDGSSGSGSESKSPERNLDSESTYPSDTDSVDEGNAADESEESKENASGVADPVNYKTLRHANWARGSFHADTNPEDEDLIYYSHRRPLAEHCGDVVSNDTVGSEQASGQLAKKRMLSWKKRKLSFRSAKQKGEPLLKKDCLEEGGDDIDFDRRQLSSSDEAASDWYRSDDSNMKPLSEFDDDDFVVGSWETREIISRDGLMKLTAQVFLASIDQRSERAAGESACTALVAVMAHWLGSNRDIIPTRSEFDSLIREGSSEWRNLCENEEYRERFPDKHFDLETVLQAKIRPICVIPEKSFIGFFNPEISEEEEGKEDSSLDFLKGVMSFDSIWEEIMKQEPQESGSEPVIYIVSWNDHFFVLLVDHDAYYIIDTLGERLYEGCNQAYVLKFDKDAEIQRLQPVKDNNAEKGNKSEQPERSEEEEEEEEVVCRGKESCREYIKSFLAAIPIQQVKADMKKGLVSSLHHRLQIELHYTRHLQHHQQPHLLLESSASEATVSEAAVSVSVAWSLASQFSNSGGFGCEMAELLGVEV</sequence>
<keyword evidence="4" id="KW-1185">Reference proteome</keyword>
<feature type="region of interest" description="Disordered" evidence="1">
    <location>
        <begin position="643"/>
        <end position="671"/>
    </location>
</feature>
<feature type="domain" description="C2 NT-type" evidence="2">
    <location>
        <begin position="12"/>
        <end position="187"/>
    </location>
</feature>
<dbReference type="Pfam" id="PF10358">
    <property type="entry name" value="NT-C2"/>
    <property type="match status" value="1"/>
</dbReference>
<evidence type="ECO:0000259" key="2">
    <source>
        <dbReference type="PROSITE" id="PS51840"/>
    </source>
</evidence>
<feature type="region of interest" description="Disordered" evidence="1">
    <location>
        <begin position="230"/>
        <end position="297"/>
    </location>
</feature>
<organism evidence="3 4">
    <name type="scientific">Thlaspi arvense</name>
    <name type="common">Field penny-cress</name>
    <dbReference type="NCBI Taxonomy" id="13288"/>
    <lineage>
        <taxon>Eukaryota</taxon>
        <taxon>Viridiplantae</taxon>
        <taxon>Streptophyta</taxon>
        <taxon>Embryophyta</taxon>
        <taxon>Tracheophyta</taxon>
        <taxon>Spermatophyta</taxon>
        <taxon>Magnoliopsida</taxon>
        <taxon>eudicotyledons</taxon>
        <taxon>Gunneridae</taxon>
        <taxon>Pentapetalae</taxon>
        <taxon>rosids</taxon>
        <taxon>malvids</taxon>
        <taxon>Brassicales</taxon>
        <taxon>Brassicaceae</taxon>
        <taxon>Thlaspideae</taxon>
        <taxon>Thlaspi</taxon>
    </lineage>
</organism>
<dbReference type="PROSITE" id="PS51840">
    <property type="entry name" value="C2_NT"/>
    <property type="match status" value="1"/>
</dbReference>
<feature type="compositionally biased region" description="Acidic residues" evidence="1">
    <location>
        <begin position="272"/>
        <end position="285"/>
    </location>
</feature>
<feature type="compositionally biased region" description="Basic and acidic residues" evidence="1">
    <location>
        <begin position="649"/>
        <end position="662"/>
    </location>
</feature>
<gene>
    <name evidence="3" type="ORF">TAV2_LOCUS20066</name>
</gene>
<dbReference type="PANTHER" id="PTHR31182:SF23">
    <property type="entry name" value="SPLICING FACTOR 3A SUBUNIT"/>
    <property type="match status" value="1"/>
</dbReference>
<protein>
    <recommendedName>
        <fullName evidence="2">C2 NT-type domain-containing protein</fullName>
    </recommendedName>
</protein>
<evidence type="ECO:0000256" key="1">
    <source>
        <dbReference type="SAM" id="MobiDB-lite"/>
    </source>
</evidence>
<proteinExistence type="predicted"/>
<reference evidence="3 4" key="1">
    <citation type="submission" date="2022-03" db="EMBL/GenBank/DDBJ databases">
        <authorList>
            <person name="Nunn A."/>
            <person name="Chopra R."/>
            <person name="Nunn A."/>
            <person name="Contreras Garrido A."/>
        </authorList>
    </citation>
    <scope>NUCLEOTIDE SEQUENCE [LARGE SCALE GENOMIC DNA]</scope>
</reference>
<dbReference type="AlphaFoldDB" id="A0AAU9SWQ2"/>
<dbReference type="Proteomes" id="UP000836841">
    <property type="component" value="Chromosome 6"/>
</dbReference>
<evidence type="ECO:0000313" key="4">
    <source>
        <dbReference type="Proteomes" id="UP000836841"/>
    </source>
</evidence>
<dbReference type="EMBL" id="OU466862">
    <property type="protein sequence ID" value="CAH2074109.1"/>
    <property type="molecule type" value="Genomic_DNA"/>
</dbReference>